<evidence type="ECO:0000313" key="3">
    <source>
        <dbReference type="Proteomes" id="UP000422572"/>
    </source>
</evidence>
<evidence type="ECO:0000259" key="1">
    <source>
        <dbReference type="PROSITE" id="PS51819"/>
    </source>
</evidence>
<dbReference type="CDD" id="cd06587">
    <property type="entry name" value="VOC"/>
    <property type="match status" value="1"/>
</dbReference>
<dbReference type="OrthoDB" id="3212826at2"/>
<sequence length="114" mass="12208">MRAVVSEMVFDCADPAALARFWAALLGGEPVDRSPDWSYVDPPDFVRVAFQRVPEGKAVKNRLHLDLEGGDVAAATEAAVALGAVRLGGVVADEHGHFQVLRDPEGNEFCFVSG</sequence>
<dbReference type="RefSeq" id="WP_156695544.1">
    <property type="nucleotide sequence ID" value="NZ_CP034279.1"/>
</dbReference>
<protein>
    <submittedName>
        <fullName evidence="2">VOC family protein</fullName>
    </submittedName>
</protein>
<dbReference type="PANTHER" id="PTHR35908:SF1">
    <property type="entry name" value="CONSERVED PROTEIN"/>
    <property type="match status" value="1"/>
</dbReference>
<dbReference type="Proteomes" id="UP000422572">
    <property type="component" value="Chromosome"/>
</dbReference>
<reference evidence="2 3" key="1">
    <citation type="submission" date="2018-12" db="EMBL/GenBank/DDBJ databases">
        <title>Complete genome sequence of Streptomyces ficellus NRRL8067, the producer of ficellomycin, feldamycin and nojirimycin.</title>
        <authorList>
            <person name="Zhang H."/>
            <person name="Yue R."/>
            <person name="Liu Y."/>
            <person name="Li M."/>
            <person name="Mu H."/>
            <person name="Zhang J."/>
        </authorList>
    </citation>
    <scope>NUCLEOTIDE SEQUENCE [LARGE SCALE GENOMIC DNA]</scope>
    <source>
        <strain evidence="2 3">NRRL 8067</strain>
    </source>
</reference>
<dbReference type="Pfam" id="PF18029">
    <property type="entry name" value="Glyoxalase_6"/>
    <property type="match status" value="1"/>
</dbReference>
<dbReference type="PANTHER" id="PTHR35908">
    <property type="entry name" value="HYPOTHETICAL FUSION PROTEIN"/>
    <property type="match status" value="1"/>
</dbReference>
<accession>A0A6I6FK44</accession>
<name>A0A6I6FK44_9ACTN</name>
<dbReference type="PROSITE" id="PS51819">
    <property type="entry name" value="VOC"/>
    <property type="match status" value="1"/>
</dbReference>
<dbReference type="AlphaFoldDB" id="A0A6I6FK44"/>
<gene>
    <name evidence="2" type="ORF">EIZ62_28795</name>
</gene>
<dbReference type="KEGG" id="sfic:EIZ62_28795"/>
<dbReference type="InterPro" id="IPR029068">
    <property type="entry name" value="Glyas_Bleomycin-R_OHBP_Dase"/>
</dbReference>
<organism evidence="2 3">
    <name type="scientific">Streptomyces ficellus</name>
    <dbReference type="NCBI Taxonomy" id="1977088"/>
    <lineage>
        <taxon>Bacteria</taxon>
        <taxon>Bacillati</taxon>
        <taxon>Actinomycetota</taxon>
        <taxon>Actinomycetes</taxon>
        <taxon>Kitasatosporales</taxon>
        <taxon>Streptomycetaceae</taxon>
        <taxon>Streptomyces</taxon>
    </lineage>
</organism>
<evidence type="ECO:0000313" key="2">
    <source>
        <dbReference type="EMBL" id="QGV81807.1"/>
    </source>
</evidence>
<proteinExistence type="predicted"/>
<dbReference type="InterPro" id="IPR037523">
    <property type="entry name" value="VOC_core"/>
</dbReference>
<dbReference type="Gene3D" id="3.10.180.10">
    <property type="entry name" value="2,3-Dihydroxybiphenyl 1,2-Dioxygenase, domain 1"/>
    <property type="match status" value="1"/>
</dbReference>
<feature type="domain" description="VOC" evidence="1">
    <location>
        <begin position="4"/>
        <end position="114"/>
    </location>
</feature>
<keyword evidence="3" id="KW-1185">Reference proteome</keyword>
<dbReference type="EMBL" id="CP034279">
    <property type="protein sequence ID" value="QGV81807.1"/>
    <property type="molecule type" value="Genomic_DNA"/>
</dbReference>
<dbReference type="SUPFAM" id="SSF54593">
    <property type="entry name" value="Glyoxalase/Bleomycin resistance protein/Dihydroxybiphenyl dioxygenase"/>
    <property type="match status" value="1"/>
</dbReference>
<dbReference type="InterPro" id="IPR041581">
    <property type="entry name" value="Glyoxalase_6"/>
</dbReference>